<proteinExistence type="predicted"/>
<evidence type="ECO:0000313" key="4">
    <source>
        <dbReference type="Proteomes" id="UP001597277"/>
    </source>
</evidence>
<comment type="caution">
    <text evidence="3">The sequence shown here is derived from an EMBL/GenBank/DDBJ whole genome shotgun (WGS) entry which is preliminary data.</text>
</comment>
<gene>
    <name evidence="3" type="ORF">ACFSE6_16885</name>
</gene>
<accession>A0ABW4L7K2</accession>
<feature type="transmembrane region" description="Helical" evidence="2">
    <location>
        <begin position="235"/>
        <end position="254"/>
    </location>
</feature>
<feature type="transmembrane region" description="Helical" evidence="2">
    <location>
        <begin position="307"/>
        <end position="327"/>
    </location>
</feature>
<keyword evidence="2" id="KW-0812">Transmembrane</keyword>
<evidence type="ECO:0000256" key="1">
    <source>
        <dbReference type="SAM" id="MobiDB-lite"/>
    </source>
</evidence>
<evidence type="ECO:0000313" key="3">
    <source>
        <dbReference type="EMBL" id="MFD1719523.1"/>
    </source>
</evidence>
<feature type="region of interest" description="Disordered" evidence="1">
    <location>
        <begin position="83"/>
        <end position="109"/>
    </location>
</feature>
<feature type="transmembrane region" description="Helical" evidence="2">
    <location>
        <begin position="339"/>
        <end position="359"/>
    </location>
</feature>
<sequence>MGQEGGGLVIRDWTLPSWWAARTSPDEVFAQGRLPLFEDPWGVLAPPGGAVTVAVCTAPVPTGRPDRHPPTLLLERRRLRGSVSEARRRIAEPPPAASGGTGGVDHRPVPTRYGTAPLLLSRPWGVRTGPDVRGVAVLIPPDSADAVVLTVTWDDEHGMDTLVDLVRHTLDQLTLVVESEQAEPTTRAHRLASGDAAFPPARWVGVRNAGAAGAAGRWVTGAAHRIVGRSGYGRACGWVWALLAALVVAVWALAGTSAGAVVTGAVVATACVLPVLLAWRAWTWLYGLVSDPQDWTSRVPPDQARPVGIWFYLATAGLLGIAMFGSLVSGSHVRGGWMLTAWVAAHAVLLLLDHLRIWAAHLRRRRLARLVRG</sequence>
<dbReference type="RefSeq" id="WP_388009984.1">
    <property type="nucleotide sequence ID" value="NZ_JBHUEE010000010.1"/>
</dbReference>
<dbReference type="Proteomes" id="UP001597277">
    <property type="component" value="Unassembled WGS sequence"/>
</dbReference>
<protein>
    <submittedName>
        <fullName evidence="3">Uncharacterized protein</fullName>
    </submittedName>
</protein>
<keyword evidence="2" id="KW-1133">Transmembrane helix</keyword>
<dbReference type="EMBL" id="JBHUEE010000010">
    <property type="protein sequence ID" value="MFD1719523.1"/>
    <property type="molecule type" value="Genomic_DNA"/>
</dbReference>
<reference evidence="4" key="1">
    <citation type="journal article" date="2019" name="Int. J. Syst. Evol. Microbiol.">
        <title>The Global Catalogue of Microorganisms (GCM) 10K type strain sequencing project: providing services to taxonomists for standard genome sequencing and annotation.</title>
        <authorList>
            <consortium name="The Broad Institute Genomics Platform"/>
            <consortium name="The Broad Institute Genome Sequencing Center for Infectious Disease"/>
            <person name="Wu L."/>
            <person name="Ma J."/>
        </authorList>
    </citation>
    <scope>NUCLEOTIDE SEQUENCE [LARGE SCALE GENOMIC DNA]</scope>
    <source>
        <strain evidence="4">JCM 17130</strain>
    </source>
</reference>
<feature type="transmembrane region" description="Helical" evidence="2">
    <location>
        <begin position="260"/>
        <end position="286"/>
    </location>
</feature>
<evidence type="ECO:0000256" key="2">
    <source>
        <dbReference type="SAM" id="Phobius"/>
    </source>
</evidence>
<keyword evidence="2" id="KW-0472">Membrane</keyword>
<organism evidence="3 4">
    <name type="scientific">Georgenia deserti</name>
    <dbReference type="NCBI Taxonomy" id="2093781"/>
    <lineage>
        <taxon>Bacteria</taxon>
        <taxon>Bacillati</taxon>
        <taxon>Actinomycetota</taxon>
        <taxon>Actinomycetes</taxon>
        <taxon>Micrococcales</taxon>
        <taxon>Bogoriellaceae</taxon>
        <taxon>Georgenia</taxon>
    </lineage>
</organism>
<name>A0ABW4L7K2_9MICO</name>
<keyword evidence="4" id="KW-1185">Reference proteome</keyword>